<proteinExistence type="predicted"/>
<dbReference type="KEGG" id="lfo:LMK00_03080"/>
<evidence type="ECO:0000313" key="1">
    <source>
        <dbReference type="EMBL" id="USJ20997.1"/>
    </source>
</evidence>
<protein>
    <submittedName>
        <fullName evidence="1">Bacteriocin immunity protein</fullName>
    </submittedName>
</protein>
<dbReference type="InterPro" id="IPR015046">
    <property type="entry name" value="LciA_Immunity-like"/>
</dbReference>
<sequence>MFTSKKFKQNEQDFLNLLYDFILSENITARERKIGLLAKKDVEKGKYLFAVINRVSSSMQKEAMKNGLSSDASSFYKKLGPIITSIAPIGLNRGSMLFNNSYLD</sequence>
<dbReference type="EMBL" id="CP086395">
    <property type="protein sequence ID" value="USJ20997.1"/>
    <property type="molecule type" value="Genomic_DNA"/>
</dbReference>
<organism evidence="1 2">
    <name type="scientific">Lactococcus formosensis</name>
    <dbReference type="NCBI Taxonomy" id="1281486"/>
    <lineage>
        <taxon>Bacteria</taxon>
        <taxon>Bacillati</taxon>
        <taxon>Bacillota</taxon>
        <taxon>Bacilli</taxon>
        <taxon>Lactobacillales</taxon>
        <taxon>Streptococcaceae</taxon>
        <taxon>Lactococcus</taxon>
    </lineage>
</organism>
<dbReference type="Proteomes" id="UP001056730">
    <property type="component" value="Chromosome"/>
</dbReference>
<evidence type="ECO:0000313" key="2">
    <source>
        <dbReference type="Proteomes" id="UP001056730"/>
    </source>
</evidence>
<dbReference type="RefSeq" id="WP_252175686.1">
    <property type="nucleotide sequence ID" value="NZ_CP086395.1"/>
</dbReference>
<dbReference type="AlphaFoldDB" id="A0A9Q8Y3N3"/>
<dbReference type="CDD" id="cd21059">
    <property type="entry name" value="LciA-like"/>
    <property type="match status" value="1"/>
</dbReference>
<accession>A0A9Q8Y3N3</accession>
<dbReference type="Pfam" id="PF08951">
    <property type="entry name" value="EntA_Immun"/>
    <property type="match status" value="1"/>
</dbReference>
<gene>
    <name evidence="1" type="ORF">LMK00_03080</name>
</gene>
<reference evidence="1" key="1">
    <citation type="journal article" date="2022" name="Front. Microbiol.">
        <title>Feed Insects as a Reservoir of Granadaene-Producing Lactococci.</title>
        <authorList>
            <person name="Neuzil-Bunesova V."/>
            <person name="Ramirez Garcia A."/>
            <person name="Modrackova N."/>
            <person name="Makovska M."/>
            <person name="Sabolova M."/>
            <person name="Sproer C."/>
            <person name="Bunk B."/>
            <person name="Blom J."/>
            <person name="Schwab C."/>
        </authorList>
    </citation>
    <scope>NUCLEOTIDE SEQUENCE</scope>
    <source>
        <strain evidence="1">I4/6O</strain>
    </source>
</reference>
<name>A0A9Q8Y3N3_9LACT</name>
<dbReference type="GO" id="GO:0030153">
    <property type="term" value="P:bacteriocin immunity"/>
    <property type="evidence" value="ECO:0007669"/>
    <property type="project" value="InterPro"/>
</dbReference>